<dbReference type="OrthoDB" id="10254720at2759"/>
<dbReference type="SUPFAM" id="SSF64268">
    <property type="entry name" value="PX domain"/>
    <property type="match status" value="1"/>
</dbReference>
<protein>
    <submittedName>
        <fullName evidence="2">PX domain-containing protein</fullName>
    </submittedName>
</protein>
<evidence type="ECO:0000313" key="2">
    <source>
        <dbReference type="EMBL" id="KAJ1610255.1"/>
    </source>
</evidence>
<accession>A0A9D5HVD0</accession>
<sequence length="489" mass="56456">MSPESIKTENTDNVDHEQINNLIISDWGMEPKRYNYQVSVTDPENKSIGLGKYTVYLVSGITPDGHNFSTRKRYSDFEWLRSTLVIQFPGVFIPPIPKKKKVGRFEKDFIEFRRRYLEEFLRRIFNRVYLASSSIVRTWLNRSDSGMETLKKEETNRPLFDIVTQYFSSFDSVLSADDSNNRPGKPSNRFSVPTVDISPISEFSNRLETHLIQLEQLSEHLNAITTSYNRAHSSLKEIPAFFHNISRSTNNGSRFDLSSIFQNFYTINSNSIQKHYDMLYSIIAREMNDTECMLEAVQTLEKMQCLLNANGSATQCSDEVYVSDFKSNSLTNSNLNNSITSVVSSAAKGLVNGFSLFSSKTREGSFTSDSNLSKLERYREDQSALRTLLSAGRVVLIIHEMPHFFSEKNNIFNNTIQEFIIRQSRSSNIESEFWGKVLDQLQSINQSNKFQGQNVYRDDFYMDDHRNDANSQYINGNDTNDWGYENYDY</sequence>
<name>A0A9D5HVD0_9CRYT</name>
<gene>
    <name evidence="2" type="ORF">OJ253_1281</name>
</gene>
<feature type="domain" description="PX" evidence="1">
    <location>
        <begin position="34"/>
        <end position="147"/>
    </location>
</feature>
<dbReference type="EMBL" id="JAPCXC010000026">
    <property type="protein sequence ID" value="KAJ1610255.1"/>
    <property type="molecule type" value="Genomic_DNA"/>
</dbReference>
<dbReference type="Pfam" id="PF00787">
    <property type="entry name" value="PX"/>
    <property type="match status" value="1"/>
</dbReference>
<dbReference type="InterPro" id="IPR001683">
    <property type="entry name" value="PX_dom"/>
</dbReference>
<dbReference type="AlphaFoldDB" id="A0A9D5HVD0"/>
<dbReference type="SMART" id="SM00312">
    <property type="entry name" value="PX"/>
    <property type="match status" value="1"/>
</dbReference>
<dbReference type="InterPro" id="IPR036871">
    <property type="entry name" value="PX_dom_sf"/>
</dbReference>
<dbReference type="PANTHER" id="PTHR10555:SF170">
    <property type="entry name" value="FI18122P1"/>
    <property type="match status" value="1"/>
</dbReference>
<dbReference type="GO" id="GO:0005768">
    <property type="term" value="C:endosome"/>
    <property type="evidence" value="ECO:0007669"/>
    <property type="project" value="TreeGrafter"/>
</dbReference>
<dbReference type="CDD" id="cd06093">
    <property type="entry name" value="PX_domain"/>
    <property type="match status" value="1"/>
</dbReference>
<dbReference type="Proteomes" id="UP001067231">
    <property type="component" value="Unassembled WGS sequence"/>
</dbReference>
<evidence type="ECO:0000259" key="1">
    <source>
        <dbReference type="PROSITE" id="PS50195"/>
    </source>
</evidence>
<proteinExistence type="predicted"/>
<organism evidence="2">
    <name type="scientific">Cryptosporidium canis</name>
    <dbReference type="NCBI Taxonomy" id="195482"/>
    <lineage>
        <taxon>Eukaryota</taxon>
        <taxon>Sar</taxon>
        <taxon>Alveolata</taxon>
        <taxon>Apicomplexa</taxon>
        <taxon>Conoidasida</taxon>
        <taxon>Coccidia</taxon>
        <taxon>Eucoccidiorida</taxon>
        <taxon>Eimeriorina</taxon>
        <taxon>Cryptosporidiidae</taxon>
        <taxon>Cryptosporidium</taxon>
    </lineage>
</organism>
<dbReference type="GO" id="GO:0035091">
    <property type="term" value="F:phosphatidylinositol binding"/>
    <property type="evidence" value="ECO:0007669"/>
    <property type="project" value="InterPro"/>
</dbReference>
<dbReference type="PANTHER" id="PTHR10555">
    <property type="entry name" value="SORTING NEXIN"/>
    <property type="match status" value="1"/>
</dbReference>
<dbReference type="Gene3D" id="3.30.1520.10">
    <property type="entry name" value="Phox-like domain"/>
    <property type="match status" value="1"/>
</dbReference>
<reference evidence="2" key="1">
    <citation type="submission" date="2022-10" db="EMBL/GenBank/DDBJ databases">
        <title>Adaptive evolution leads to modifications in subtelomeric GC content in a zoonotic Cryptosporidium species.</title>
        <authorList>
            <person name="Li J."/>
            <person name="Feng Y."/>
            <person name="Xiao L."/>
        </authorList>
    </citation>
    <scope>NUCLEOTIDE SEQUENCE</scope>
    <source>
        <strain evidence="2">33844</strain>
    </source>
</reference>
<dbReference type="PROSITE" id="PS50195">
    <property type="entry name" value="PX"/>
    <property type="match status" value="1"/>
</dbReference>
<comment type="caution">
    <text evidence="2">The sequence shown here is derived from an EMBL/GenBank/DDBJ whole genome shotgun (WGS) entry which is preliminary data.</text>
</comment>